<reference evidence="3 4" key="1">
    <citation type="journal article" date="2019" name="Sci. Rep.">
        <title>Comparative genomics of chytrid fungi reveal insights into the obligate biotrophic and pathogenic lifestyle of Synchytrium endobioticum.</title>
        <authorList>
            <person name="van de Vossenberg B.T.L.H."/>
            <person name="Warris S."/>
            <person name="Nguyen H.D.T."/>
            <person name="van Gent-Pelzer M.P.E."/>
            <person name="Joly D.L."/>
            <person name="van de Geest H.C."/>
            <person name="Bonants P.J.M."/>
            <person name="Smith D.S."/>
            <person name="Levesque C.A."/>
            <person name="van der Lee T.A.J."/>
        </authorList>
    </citation>
    <scope>NUCLEOTIDE SEQUENCE [LARGE SCALE GENOMIC DNA]</scope>
    <source>
        <strain evidence="3 4">JEL517</strain>
    </source>
</reference>
<protein>
    <recommendedName>
        <fullName evidence="2">Peptidase C19 ubiquitin carboxyl-terminal hydrolase domain-containing protein</fullName>
    </recommendedName>
</protein>
<dbReference type="GeneID" id="42003103"/>
<dbReference type="InterPro" id="IPR038765">
    <property type="entry name" value="Papain-like_cys_pep_sf"/>
</dbReference>
<gene>
    <name evidence="3" type="ORF">SmJEL517_g01878</name>
</gene>
<dbReference type="GO" id="GO:0016579">
    <property type="term" value="P:protein deubiquitination"/>
    <property type="evidence" value="ECO:0007669"/>
    <property type="project" value="InterPro"/>
</dbReference>
<evidence type="ECO:0000256" key="1">
    <source>
        <dbReference type="SAM" id="MobiDB-lite"/>
    </source>
</evidence>
<dbReference type="GO" id="GO:0004843">
    <property type="term" value="F:cysteine-type deubiquitinase activity"/>
    <property type="evidence" value="ECO:0007669"/>
    <property type="project" value="InterPro"/>
</dbReference>
<proteinExistence type="predicted"/>
<dbReference type="RefSeq" id="XP_031026200.1">
    <property type="nucleotide sequence ID" value="XM_031167806.1"/>
</dbReference>
<keyword evidence="4" id="KW-1185">Reference proteome</keyword>
<dbReference type="EMBL" id="QEAO01000007">
    <property type="protein sequence ID" value="TPX35768.1"/>
    <property type="molecule type" value="Genomic_DNA"/>
</dbReference>
<dbReference type="OrthoDB" id="2130834at2759"/>
<sequence>MIEIVVTPPEESGLEPIQIFQPGDIAGLPNDKINDLQISKLNATLQVFFNLPYLTCELPVNSHIPDIHQFATNARIYHTSPKEAFKDLNYDCILRHMDETAPYEQVISTLLDTIIAQTRFGDRFFIECPNLAKSKRTRKKDSAVDITDPSSSDESSDDEIDIPPSVLESGLGRRLTRRKSYARMRSGMPAIVYPTYLTLDVSCTPNGSTANMLTLIKKRLNHPTTFFFFGGIDSAKDSPQRGGTDVVTAEKIEWSHLPHYLSLVIQRSSDSGSSTCTVDMPMDLDMLFALKDQRNAMGETLYKLHGYTTYADSGKMVAITRCRESKTWYRCLDDEVTETDPLMGLGSVRSRGVVFAMYRLQERLKM</sequence>
<dbReference type="SUPFAM" id="SSF54001">
    <property type="entry name" value="Cysteine proteinases"/>
    <property type="match status" value="1"/>
</dbReference>
<evidence type="ECO:0000313" key="3">
    <source>
        <dbReference type="EMBL" id="TPX35768.1"/>
    </source>
</evidence>
<dbReference type="Pfam" id="PF00443">
    <property type="entry name" value="UCH"/>
    <property type="match status" value="1"/>
</dbReference>
<feature type="domain" description="Peptidase C19 ubiquitin carboxyl-terminal hydrolase" evidence="2">
    <location>
        <begin position="125"/>
        <end position="340"/>
    </location>
</feature>
<dbReference type="AlphaFoldDB" id="A0A507C8V3"/>
<feature type="region of interest" description="Disordered" evidence="1">
    <location>
        <begin position="139"/>
        <end position="166"/>
    </location>
</feature>
<accession>A0A507C8V3</accession>
<comment type="caution">
    <text evidence="3">The sequence shown here is derived from an EMBL/GenBank/DDBJ whole genome shotgun (WGS) entry which is preliminary data.</text>
</comment>
<organism evidence="3 4">
    <name type="scientific">Synchytrium microbalum</name>
    <dbReference type="NCBI Taxonomy" id="1806994"/>
    <lineage>
        <taxon>Eukaryota</taxon>
        <taxon>Fungi</taxon>
        <taxon>Fungi incertae sedis</taxon>
        <taxon>Chytridiomycota</taxon>
        <taxon>Chytridiomycota incertae sedis</taxon>
        <taxon>Chytridiomycetes</taxon>
        <taxon>Synchytriales</taxon>
        <taxon>Synchytriaceae</taxon>
        <taxon>Synchytrium</taxon>
    </lineage>
</organism>
<name>A0A507C8V3_9FUNG</name>
<evidence type="ECO:0000259" key="2">
    <source>
        <dbReference type="Pfam" id="PF00443"/>
    </source>
</evidence>
<dbReference type="Proteomes" id="UP000319731">
    <property type="component" value="Unassembled WGS sequence"/>
</dbReference>
<dbReference type="Gene3D" id="3.90.70.10">
    <property type="entry name" value="Cysteine proteinases"/>
    <property type="match status" value="1"/>
</dbReference>
<dbReference type="InterPro" id="IPR001394">
    <property type="entry name" value="Peptidase_C19_UCH"/>
</dbReference>
<evidence type="ECO:0000313" key="4">
    <source>
        <dbReference type="Proteomes" id="UP000319731"/>
    </source>
</evidence>